<dbReference type="SUPFAM" id="SSF52172">
    <property type="entry name" value="CheY-like"/>
    <property type="match status" value="1"/>
</dbReference>
<comment type="caution">
    <text evidence="6">The sequence shown here is derived from an EMBL/GenBank/DDBJ whole genome shotgun (WGS) entry which is preliminary data.</text>
</comment>
<reference evidence="6 7" key="1">
    <citation type="journal article" date="2013" name="Int. J. Syst. Evol. Microbiol.">
        <title>Marinoscillum luteum sp. nov., isolated from marine sediment.</title>
        <authorList>
            <person name="Cha I.T."/>
            <person name="Park S.J."/>
            <person name="Kim S.J."/>
            <person name="Kim J.G."/>
            <person name="Jung M.Y."/>
            <person name="Shin K.S."/>
            <person name="Kwon K.K."/>
            <person name="Yang S.H."/>
            <person name="Seo Y.S."/>
            <person name="Rhee S.K."/>
        </authorList>
    </citation>
    <scope>NUCLEOTIDE SEQUENCE [LARGE SCALE GENOMIC DNA]</scope>
    <source>
        <strain evidence="6 7">KCTC 23939</strain>
    </source>
</reference>
<dbReference type="PANTHER" id="PTHR45566">
    <property type="entry name" value="HTH-TYPE TRANSCRIPTIONAL REGULATOR YHJB-RELATED"/>
    <property type="match status" value="1"/>
</dbReference>
<dbReference type="Gene3D" id="3.40.50.2300">
    <property type="match status" value="1"/>
</dbReference>
<dbReference type="Pfam" id="PF00072">
    <property type="entry name" value="Response_reg"/>
    <property type="match status" value="1"/>
</dbReference>
<gene>
    <name evidence="6" type="ORF">ACHKAR_16495</name>
</gene>
<dbReference type="InterPro" id="IPR000792">
    <property type="entry name" value="Tscrpt_reg_LuxR_C"/>
</dbReference>
<dbReference type="SMART" id="SM00421">
    <property type="entry name" value="HTH_LUXR"/>
    <property type="match status" value="1"/>
</dbReference>
<protein>
    <submittedName>
        <fullName evidence="6">Response regulator</fullName>
    </submittedName>
</protein>
<dbReference type="Proteomes" id="UP001610063">
    <property type="component" value="Unassembled WGS sequence"/>
</dbReference>
<evidence type="ECO:0000259" key="5">
    <source>
        <dbReference type="PROSITE" id="PS50110"/>
    </source>
</evidence>
<dbReference type="SMART" id="SM00448">
    <property type="entry name" value="REC"/>
    <property type="match status" value="1"/>
</dbReference>
<dbReference type="PROSITE" id="PS00622">
    <property type="entry name" value="HTH_LUXR_1"/>
    <property type="match status" value="1"/>
</dbReference>
<dbReference type="PROSITE" id="PS50043">
    <property type="entry name" value="HTH_LUXR_2"/>
    <property type="match status" value="1"/>
</dbReference>
<dbReference type="InterPro" id="IPR011006">
    <property type="entry name" value="CheY-like_superfamily"/>
</dbReference>
<proteinExistence type="predicted"/>
<dbReference type="RefSeq" id="WP_395418513.1">
    <property type="nucleotide sequence ID" value="NZ_JBIPKE010000019.1"/>
</dbReference>
<evidence type="ECO:0000256" key="2">
    <source>
        <dbReference type="ARBA" id="ARBA00023125"/>
    </source>
</evidence>
<feature type="domain" description="Response regulatory" evidence="5">
    <location>
        <begin position="3"/>
        <end position="118"/>
    </location>
</feature>
<dbReference type="Pfam" id="PF00196">
    <property type="entry name" value="GerE"/>
    <property type="match status" value="1"/>
</dbReference>
<name>A0ABW7NCQ5_9BACT</name>
<dbReference type="EMBL" id="JBIPKE010000019">
    <property type="protein sequence ID" value="MFH6985056.1"/>
    <property type="molecule type" value="Genomic_DNA"/>
</dbReference>
<accession>A0ABW7NCQ5</accession>
<dbReference type="InterPro" id="IPR016032">
    <property type="entry name" value="Sig_transdc_resp-reg_C-effctor"/>
</dbReference>
<keyword evidence="7" id="KW-1185">Reference proteome</keyword>
<dbReference type="CDD" id="cd17535">
    <property type="entry name" value="REC_NarL-like"/>
    <property type="match status" value="1"/>
</dbReference>
<dbReference type="CDD" id="cd06170">
    <property type="entry name" value="LuxR_C_like"/>
    <property type="match status" value="1"/>
</dbReference>
<dbReference type="PRINTS" id="PR00038">
    <property type="entry name" value="HTHLUXR"/>
</dbReference>
<dbReference type="PANTHER" id="PTHR45566:SF2">
    <property type="entry name" value="NARL SUBFAMILY"/>
    <property type="match status" value="1"/>
</dbReference>
<dbReference type="InterPro" id="IPR001789">
    <property type="entry name" value="Sig_transdc_resp-reg_receiver"/>
</dbReference>
<evidence type="ECO:0000256" key="3">
    <source>
        <dbReference type="PROSITE-ProRule" id="PRU00169"/>
    </source>
</evidence>
<organism evidence="6 7">
    <name type="scientific">Marinoscillum luteum</name>
    <dbReference type="NCBI Taxonomy" id="861051"/>
    <lineage>
        <taxon>Bacteria</taxon>
        <taxon>Pseudomonadati</taxon>
        <taxon>Bacteroidota</taxon>
        <taxon>Cytophagia</taxon>
        <taxon>Cytophagales</taxon>
        <taxon>Reichenbachiellaceae</taxon>
        <taxon>Marinoscillum</taxon>
    </lineage>
</organism>
<feature type="domain" description="HTH luxR-type" evidence="4">
    <location>
        <begin position="143"/>
        <end position="208"/>
    </location>
</feature>
<dbReference type="SUPFAM" id="SSF46894">
    <property type="entry name" value="C-terminal effector domain of the bipartite response regulators"/>
    <property type="match status" value="1"/>
</dbReference>
<evidence type="ECO:0000313" key="7">
    <source>
        <dbReference type="Proteomes" id="UP001610063"/>
    </source>
</evidence>
<evidence type="ECO:0000256" key="1">
    <source>
        <dbReference type="ARBA" id="ARBA00022553"/>
    </source>
</evidence>
<sequence>MRKILIADDHSLFSSGMSALFVRAGYEVVGTVEKGNDVLYEVITHHPDILILDLNLPKKNGLEVLKEVRAYSRDLIILVVTMYNDRTLINSVRKEGANGYFLKNSDQTELLEAASKLKPGDFMVSVTVENSNSADPSDLVEDEFDRLIKLTVREKEILKLLVQGLSSKEIGEYLEISPSTVDTHRKNMLKKLSFNKVSELVSYAFRNNLV</sequence>
<keyword evidence="1 3" id="KW-0597">Phosphoprotein</keyword>
<dbReference type="InterPro" id="IPR058245">
    <property type="entry name" value="NreC/VraR/RcsB-like_REC"/>
</dbReference>
<keyword evidence="2" id="KW-0238">DNA-binding</keyword>
<feature type="modified residue" description="4-aspartylphosphate" evidence="3">
    <location>
        <position position="53"/>
    </location>
</feature>
<dbReference type="InterPro" id="IPR051015">
    <property type="entry name" value="EvgA-like"/>
</dbReference>
<dbReference type="PROSITE" id="PS50110">
    <property type="entry name" value="RESPONSE_REGULATORY"/>
    <property type="match status" value="1"/>
</dbReference>
<evidence type="ECO:0000313" key="6">
    <source>
        <dbReference type="EMBL" id="MFH6985056.1"/>
    </source>
</evidence>
<evidence type="ECO:0000259" key="4">
    <source>
        <dbReference type="PROSITE" id="PS50043"/>
    </source>
</evidence>